<keyword evidence="3" id="KW-1133">Transmembrane helix</keyword>
<keyword evidence="3" id="KW-0472">Membrane</keyword>
<evidence type="ECO:0000259" key="5">
    <source>
        <dbReference type="Pfam" id="PF14257"/>
    </source>
</evidence>
<keyword evidence="6" id="KW-0449">Lipoprotein</keyword>
<dbReference type="Pfam" id="PF14257">
    <property type="entry name" value="DUF4349"/>
    <property type="match status" value="1"/>
</dbReference>
<dbReference type="Proteomes" id="UP000619293">
    <property type="component" value="Unassembled WGS sequence"/>
</dbReference>
<reference evidence="6 7" key="1">
    <citation type="submission" date="2021-01" db="EMBL/GenBank/DDBJ databases">
        <title>Whole genome shotgun sequence of Catellatospora chokoriensis NBRC 107358.</title>
        <authorList>
            <person name="Komaki H."/>
            <person name="Tamura T."/>
        </authorList>
    </citation>
    <scope>NUCLEOTIDE SEQUENCE [LARGE SCALE GENOMIC DNA]</scope>
    <source>
        <strain evidence="6 7">NBRC 107358</strain>
    </source>
</reference>
<protein>
    <submittedName>
        <fullName evidence="6">Lipoprotein</fullName>
    </submittedName>
</protein>
<keyword evidence="7" id="KW-1185">Reference proteome</keyword>
<evidence type="ECO:0000256" key="2">
    <source>
        <dbReference type="SAM" id="MobiDB-lite"/>
    </source>
</evidence>
<evidence type="ECO:0000256" key="1">
    <source>
        <dbReference type="SAM" id="Coils"/>
    </source>
</evidence>
<feature type="chain" id="PRO_5039246652" evidence="4">
    <location>
        <begin position="33"/>
        <end position="325"/>
    </location>
</feature>
<feature type="signal peptide" evidence="4">
    <location>
        <begin position="1"/>
        <end position="32"/>
    </location>
</feature>
<accession>A0A8J3JWD7</accession>
<evidence type="ECO:0000256" key="4">
    <source>
        <dbReference type="SAM" id="SignalP"/>
    </source>
</evidence>
<comment type="caution">
    <text evidence="6">The sequence shown here is derived from an EMBL/GenBank/DDBJ whole genome shotgun (WGS) entry which is preliminary data.</text>
</comment>
<keyword evidence="3" id="KW-0812">Transmembrane</keyword>
<dbReference type="RefSeq" id="WP_191843360.1">
    <property type="nucleotide sequence ID" value="NZ_BAAALB010000002.1"/>
</dbReference>
<feature type="domain" description="DUF4349" evidence="5">
    <location>
        <begin position="83"/>
        <end position="292"/>
    </location>
</feature>
<feature type="coiled-coil region" evidence="1">
    <location>
        <begin position="198"/>
        <end position="225"/>
    </location>
</feature>
<evidence type="ECO:0000313" key="7">
    <source>
        <dbReference type="Proteomes" id="UP000619293"/>
    </source>
</evidence>
<name>A0A8J3JWD7_9ACTN</name>
<dbReference type="AlphaFoldDB" id="A0A8J3JWD7"/>
<organism evidence="6 7">
    <name type="scientific">Catellatospora chokoriensis</name>
    <dbReference type="NCBI Taxonomy" id="310353"/>
    <lineage>
        <taxon>Bacteria</taxon>
        <taxon>Bacillati</taxon>
        <taxon>Actinomycetota</taxon>
        <taxon>Actinomycetes</taxon>
        <taxon>Micromonosporales</taxon>
        <taxon>Micromonosporaceae</taxon>
        <taxon>Catellatospora</taxon>
    </lineage>
</organism>
<dbReference type="InterPro" id="IPR025645">
    <property type="entry name" value="DUF4349"/>
</dbReference>
<feature type="region of interest" description="Disordered" evidence="2">
    <location>
        <begin position="33"/>
        <end position="76"/>
    </location>
</feature>
<keyword evidence="4" id="KW-0732">Signal</keyword>
<evidence type="ECO:0000313" key="6">
    <source>
        <dbReference type="EMBL" id="GIF88321.1"/>
    </source>
</evidence>
<feature type="transmembrane region" description="Helical" evidence="3">
    <location>
        <begin position="270"/>
        <end position="295"/>
    </location>
</feature>
<dbReference type="PROSITE" id="PS51257">
    <property type="entry name" value="PROKAR_LIPOPROTEIN"/>
    <property type="match status" value="1"/>
</dbReference>
<keyword evidence="1" id="KW-0175">Coiled coil</keyword>
<proteinExistence type="predicted"/>
<gene>
    <name evidence="6" type="ORF">Cch02nite_17650</name>
</gene>
<sequence>MSDVRKGMKKTFVVAALSGLLLLAGCSSSSYDSGTDASAEKPAAGDLAYPGAEGGANLGEKAGAPQAPAPDGVTATGGPVVGRSLIYRGELSVRVDDVAASADRLTSLVTTAGGHIGAEKRVNDGTESQASITVRVPAKQFHGVVEQIAKLGTEVNRSSNTEDVTEAVVDLDTRIAAQRASVESVRRMFTQAKQLSEVVMLERELNQRQAELASLERKKAGLDDLVSLSTITVTLVGPHTELPEPEKEPAPGFLGGLAAGWDAFVATVQVALAVLGFLLPFLIALAIPVGVVVALRRRRTTPAPVPVAPVPATVAAAPPAAPDED</sequence>
<dbReference type="EMBL" id="BONG01000008">
    <property type="protein sequence ID" value="GIF88321.1"/>
    <property type="molecule type" value="Genomic_DNA"/>
</dbReference>
<evidence type="ECO:0000256" key="3">
    <source>
        <dbReference type="SAM" id="Phobius"/>
    </source>
</evidence>